<keyword evidence="4" id="KW-0472">Membrane</keyword>
<accession>A0ABU0MRV5</accession>
<proteinExistence type="inferred from homology"/>
<evidence type="ECO:0000256" key="4">
    <source>
        <dbReference type="ARBA" id="ARBA00023136"/>
    </source>
</evidence>
<keyword evidence="6" id="KW-0449">Lipoprotein</keyword>
<evidence type="ECO:0000313" key="7">
    <source>
        <dbReference type="EMBL" id="MDQ0536190.1"/>
    </source>
</evidence>
<protein>
    <submittedName>
        <fullName evidence="7">Small secreted protein</fullName>
    </submittedName>
</protein>
<evidence type="ECO:0000256" key="2">
    <source>
        <dbReference type="ARBA" id="ARBA00022475"/>
    </source>
</evidence>
<evidence type="ECO:0000256" key="1">
    <source>
        <dbReference type="ARBA" id="ARBA00010296"/>
    </source>
</evidence>
<comment type="caution">
    <text evidence="7">The sequence shown here is derived from an EMBL/GenBank/DDBJ whole genome shotgun (WGS) entry which is preliminary data.</text>
</comment>
<evidence type="ECO:0000256" key="6">
    <source>
        <dbReference type="ARBA" id="ARBA00023288"/>
    </source>
</evidence>
<reference evidence="7 8" key="1">
    <citation type="submission" date="2023-07" db="EMBL/GenBank/DDBJ databases">
        <title>Genomic Encyclopedia of Type Strains, Phase IV (KMG-IV): sequencing the most valuable type-strain genomes for metagenomic binning, comparative biology and taxonomic classification.</title>
        <authorList>
            <person name="Goeker M."/>
        </authorList>
    </citation>
    <scope>NUCLEOTIDE SEQUENCE [LARGE SCALE GENOMIC DNA]</scope>
    <source>
        <strain evidence="7 8">DSM 19922</strain>
    </source>
</reference>
<organism evidence="7 8">
    <name type="scientific">Azospirillum picis</name>
    <dbReference type="NCBI Taxonomy" id="488438"/>
    <lineage>
        <taxon>Bacteria</taxon>
        <taxon>Pseudomonadati</taxon>
        <taxon>Pseudomonadota</taxon>
        <taxon>Alphaproteobacteria</taxon>
        <taxon>Rhodospirillales</taxon>
        <taxon>Azospirillaceae</taxon>
        <taxon>Azospirillum</taxon>
    </lineage>
</organism>
<keyword evidence="8" id="KW-1185">Reference proteome</keyword>
<dbReference type="RefSeq" id="WP_307354538.1">
    <property type="nucleotide sequence ID" value="NZ_JAGINO010000025.1"/>
</dbReference>
<name>A0ABU0MRV5_9PROT</name>
<gene>
    <name evidence="7" type="ORF">QO018_005084</name>
</gene>
<dbReference type="Pfam" id="PF08085">
    <property type="entry name" value="Entericidin"/>
    <property type="match status" value="1"/>
</dbReference>
<keyword evidence="3" id="KW-0732">Signal</keyword>
<keyword evidence="5" id="KW-0564">Palmitate</keyword>
<dbReference type="Proteomes" id="UP001244552">
    <property type="component" value="Unassembled WGS sequence"/>
</dbReference>
<dbReference type="EMBL" id="JAUSVU010000024">
    <property type="protein sequence ID" value="MDQ0536190.1"/>
    <property type="molecule type" value="Genomic_DNA"/>
</dbReference>
<sequence length="62" mass="6743">MHHAKHRAQRRAMARAIPFPAREVVLLTFLMALAAMLTGCNTVEGVGQDVQSGGRAIERTAQ</sequence>
<keyword evidence="2" id="KW-1003">Cell membrane</keyword>
<evidence type="ECO:0000256" key="3">
    <source>
        <dbReference type="ARBA" id="ARBA00022729"/>
    </source>
</evidence>
<comment type="similarity">
    <text evidence="1">Belongs to the EcnA/EcnB lipoprotein family.</text>
</comment>
<evidence type="ECO:0000256" key="5">
    <source>
        <dbReference type="ARBA" id="ARBA00023139"/>
    </source>
</evidence>
<evidence type="ECO:0000313" key="8">
    <source>
        <dbReference type="Proteomes" id="UP001244552"/>
    </source>
</evidence>
<dbReference type="InterPro" id="IPR012556">
    <property type="entry name" value="Entericidin"/>
</dbReference>